<sequence>MSTDPVSRDTRDEIATSLETSRELGPDYDDAVASALAERLDQSIAQQVSAQIDARIASGALPQGKGVRGNTVRLVMAIVSLGVSVPLTAIGAGLAGPAGMVVAWLGVLMLYFVVARSVSD</sequence>
<evidence type="ECO:0000313" key="3">
    <source>
        <dbReference type="EMBL" id="UPT20275.1"/>
    </source>
</evidence>
<evidence type="ECO:0000313" key="4">
    <source>
        <dbReference type="Proteomes" id="UP000832041"/>
    </source>
</evidence>
<keyword evidence="2" id="KW-0472">Membrane</keyword>
<feature type="transmembrane region" description="Helical" evidence="2">
    <location>
        <begin position="101"/>
        <end position="118"/>
    </location>
</feature>
<keyword evidence="4" id="KW-1185">Reference proteome</keyword>
<feature type="region of interest" description="Disordered" evidence="1">
    <location>
        <begin position="1"/>
        <end position="20"/>
    </location>
</feature>
<proteinExistence type="predicted"/>
<evidence type="ECO:0000256" key="2">
    <source>
        <dbReference type="SAM" id="Phobius"/>
    </source>
</evidence>
<dbReference type="RefSeq" id="WP_248592526.1">
    <property type="nucleotide sequence ID" value="NZ_BAABEB010000012.1"/>
</dbReference>
<accession>A0ABY4KZ04</accession>
<dbReference type="Proteomes" id="UP000832041">
    <property type="component" value="Chromosome"/>
</dbReference>
<gene>
    <name evidence="3" type="ORF">FOF52_04245</name>
</gene>
<keyword evidence="2" id="KW-1133">Transmembrane helix</keyword>
<evidence type="ECO:0000256" key="1">
    <source>
        <dbReference type="SAM" id="MobiDB-lite"/>
    </source>
</evidence>
<protein>
    <recommendedName>
        <fullName evidence="5">Integral membrane protein</fullName>
    </recommendedName>
</protein>
<keyword evidence="2" id="KW-0812">Transmembrane</keyword>
<feature type="transmembrane region" description="Helical" evidence="2">
    <location>
        <begin position="74"/>
        <end position="95"/>
    </location>
</feature>
<reference evidence="3 4" key="1">
    <citation type="submission" date="2020-04" db="EMBL/GenBank/DDBJ databases">
        <title>Thermobifida alba genome sequencing and assembly.</title>
        <authorList>
            <person name="Luzics S."/>
            <person name="Horvath B."/>
            <person name="Nagy I."/>
            <person name="Toth A."/>
            <person name="Nagy I."/>
            <person name="Kukolya J."/>
        </authorList>
    </citation>
    <scope>NUCLEOTIDE SEQUENCE [LARGE SCALE GENOMIC DNA]</scope>
    <source>
        <strain evidence="3 4">DSM 43795</strain>
    </source>
</reference>
<name>A0ABY4KZ04_THEAE</name>
<dbReference type="EMBL" id="CP051627">
    <property type="protein sequence ID" value="UPT20275.1"/>
    <property type="molecule type" value="Genomic_DNA"/>
</dbReference>
<organism evidence="3 4">
    <name type="scientific">Thermobifida alba</name>
    <name type="common">Thermomonospora alba</name>
    <dbReference type="NCBI Taxonomy" id="53522"/>
    <lineage>
        <taxon>Bacteria</taxon>
        <taxon>Bacillati</taxon>
        <taxon>Actinomycetota</taxon>
        <taxon>Actinomycetes</taxon>
        <taxon>Streptosporangiales</taxon>
        <taxon>Nocardiopsidaceae</taxon>
        <taxon>Thermobifida</taxon>
    </lineage>
</organism>
<evidence type="ECO:0008006" key="5">
    <source>
        <dbReference type="Google" id="ProtNLM"/>
    </source>
</evidence>